<dbReference type="Proteomes" id="UP000622552">
    <property type="component" value="Unassembled WGS sequence"/>
</dbReference>
<dbReference type="Pfam" id="PF00346">
    <property type="entry name" value="Complex1_49kDa"/>
    <property type="match status" value="2"/>
</dbReference>
<dbReference type="InterPro" id="IPR014029">
    <property type="entry name" value="NADH_UbQ_OxRdtase_49kDa_CS"/>
</dbReference>
<dbReference type="PANTHER" id="PTHR11993">
    <property type="entry name" value="NADH-UBIQUINONE OXIDOREDUCTASE 49 KDA SUBUNIT"/>
    <property type="match status" value="1"/>
</dbReference>
<evidence type="ECO:0000256" key="7">
    <source>
        <dbReference type="RuleBase" id="RU003685"/>
    </source>
</evidence>
<comment type="caution">
    <text evidence="9">The sequence shown here is derived from an EMBL/GenBank/DDBJ whole genome shotgun (WGS) entry which is preliminary data.</text>
</comment>
<evidence type="ECO:0000256" key="2">
    <source>
        <dbReference type="ARBA" id="ARBA00022448"/>
    </source>
</evidence>
<reference evidence="9" key="1">
    <citation type="submission" date="2020-11" db="EMBL/GenBank/DDBJ databases">
        <title>Sequencing the genomes of 1000 actinobacteria strains.</title>
        <authorList>
            <person name="Klenk H.-P."/>
        </authorList>
    </citation>
    <scope>NUCLEOTIDE SEQUENCE</scope>
    <source>
        <strain evidence="9">DSM 45356</strain>
    </source>
</reference>
<dbReference type="EMBL" id="JADOUF010000001">
    <property type="protein sequence ID" value="MBG6139222.1"/>
    <property type="molecule type" value="Genomic_DNA"/>
</dbReference>
<protein>
    <recommendedName>
        <fullName evidence="6">NADH-quinone oxidoreductase subunit D</fullName>
        <ecNumber evidence="6">7.1.1.-</ecNumber>
    </recommendedName>
    <alternativeName>
        <fullName evidence="6">NADH dehydrogenase I subunit D</fullName>
    </alternativeName>
    <alternativeName>
        <fullName evidence="6">NDH-1 subunit D</fullName>
    </alternativeName>
</protein>
<keyword evidence="4 6" id="KW-1278">Translocase</keyword>
<dbReference type="GO" id="GO:0050136">
    <property type="term" value="F:NADH dehydrogenase (quinone) (non-electrogenic) activity"/>
    <property type="evidence" value="ECO:0007669"/>
    <property type="project" value="UniProtKB-UniRule"/>
</dbReference>
<organism evidence="9 10">
    <name type="scientific">Longispora fulva</name>
    <dbReference type="NCBI Taxonomy" id="619741"/>
    <lineage>
        <taxon>Bacteria</taxon>
        <taxon>Bacillati</taxon>
        <taxon>Actinomycetota</taxon>
        <taxon>Actinomycetes</taxon>
        <taxon>Micromonosporales</taxon>
        <taxon>Micromonosporaceae</taxon>
        <taxon>Longispora</taxon>
    </lineage>
</organism>
<dbReference type="AlphaFoldDB" id="A0A8J7GLP3"/>
<proteinExistence type="inferred from homology"/>
<keyword evidence="5 6" id="KW-0520">NAD</keyword>
<evidence type="ECO:0000256" key="5">
    <source>
        <dbReference type="ARBA" id="ARBA00023027"/>
    </source>
</evidence>
<evidence type="ECO:0000256" key="4">
    <source>
        <dbReference type="ARBA" id="ARBA00022967"/>
    </source>
</evidence>
<dbReference type="PROSITE" id="PS00535">
    <property type="entry name" value="COMPLEX1_49K"/>
    <property type="match status" value="1"/>
</dbReference>
<dbReference type="InterPro" id="IPR001135">
    <property type="entry name" value="NADH_Q_OxRdtase_suD"/>
</dbReference>
<dbReference type="Gene3D" id="1.10.645.10">
    <property type="entry name" value="Cytochrome-c3 Hydrogenase, chain B"/>
    <property type="match status" value="1"/>
</dbReference>
<keyword evidence="3 6" id="KW-0874">Quinone</keyword>
<name>A0A8J7GLP3_9ACTN</name>
<evidence type="ECO:0000256" key="6">
    <source>
        <dbReference type="HAMAP-Rule" id="MF_01358"/>
    </source>
</evidence>
<feature type="domain" description="NADH-quinone oxidoreductase subunit D" evidence="8">
    <location>
        <begin position="303"/>
        <end position="377"/>
    </location>
</feature>
<comment type="subcellular location">
    <subcellularLocation>
        <location evidence="6">Cell membrane</location>
        <topology evidence="6">Peripheral membrane protein</topology>
        <orientation evidence="6">Cytoplasmic side</orientation>
    </subcellularLocation>
</comment>
<dbReference type="InterPro" id="IPR022885">
    <property type="entry name" value="NDH1_su_D/H"/>
</dbReference>
<evidence type="ECO:0000259" key="8">
    <source>
        <dbReference type="Pfam" id="PF00346"/>
    </source>
</evidence>
<evidence type="ECO:0000313" key="9">
    <source>
        <dbReference type="EMBL" id="MBG6139222.1"/>
    </source>
</evidence>
<accession>A0A8J7GLP3</accession>
<comment type="catalytic activity">
    <reaction evidence="6">
        <text>a quinone + NADH + 5 H(+)(in) = a quinol + NAD(+) + 4 H(+)(out)</text>
        <dbReference type="Rhea" id="RHEA:57888"/>
        <dbReference type="ChEBI" id="CHEBI:15378"/>
        <dbReference type="ChEBI" id="CHEBI:24646"/>
        <dbReference type="ChEBI" id="CHEBI:57540"/>
        <dbReference type="ChEBI" id="CHEBI:57945"/>
        <dbReference type="ChEBI" id="CHEBI:132124"/>
    </reaction>
</comment>
<sequence length="377" mass="41759">MTELTVGVGAGLDTADMVLNIGPQHPSTHGVLRLKLTVDGERVVTCEPIIGYMHRGAEKLFEVRDYRQIIVLANRHDWLSAFANELGVALAVERLMGIEVPERATWLRTALAEMNRVLNHLMFLGSYPLEIGAITPVFYAFREREKLQAIMEEAAGGRMHFMFNRVGGIKEEVPAGWTRRARETIAEVRKGMKDIDVLIRRNEIFMARTKGVGVLTAEAAAGYGASGPVARASGLDFDLRRDEPYLAYGELDVPVVTRQAGDCHARFECMLDQVYVSLDLAEQCLDKVDTIQGPVNTRLPKVVKAPEGHTYAWTESPLGLNGYYLVSRGEKTPWRLKLRTASYSNVQALATLLPGCLIPDLVAILGSMFFVVGDIDK</sequence>
<keyword evidence="2 6" id="KW-0813">Transport</keyword>
<keyword evidence="6" id="KW-1003">Cell membrane</keyword>
<dbReference type="GO" id="GO:0048038">
    <property type="term" value="F:quinone binding"/>
    <property type="evidence" value="ECO:0007669"/>
    <property type="project" value="UniProtKB-KW"/>
</dbReference>
<dbReference type="InterPro" id="IPR029014">
    <property type="entry name" value="NiFe-Hase_large"/>
</dbReference>
<evidence type="ECO:0000313" key="10">
    <source>
        <dbReference type="Proteomes" id="UP000622552"/>
    </source>
</evidence>
<comment type="similarity">
    <text evidence="1 6 7">Belongs to the complex I 49 kDa subunit family.</text>
</comment>
<dbReference type="EC" id="7.1.1.-" evidence="6"/>
<dbReference type="GO" id="GO:0005886">
    <property type="term" value="C:plasma membrane"/>
    <property type="evidence" value="ECO:0007669"/>
    <property type="project" value="UniProtKB-SubCell"/>
</dbReference>
<keyword evidence="10" id="KW-1185">Reference proteome</keyword>
<dbReference type="GO" id="GO:0051287">
    <property type="term" value="F:NAD binding"/>
    <property type="evidence" value="ECO:0007669"/>
    <property type="project" value="InterPro"/>
</dbReference>
<dbReference type="PANTHER" id="PTHR11993:SF10">
    <property type="entry name" value="NADH DEHYDROGENASE [UBIQUINONE] IRON-SULFUR PROTEIN 2, MITOCHONDRIAL"/>
    <property type="match status" value="1"/>
</dbReference>
<comment type="function">
    <text evidence="6">NDH-1 shuttles electrons from NADH, via FMN and iron-sulfur (Fe-S) centers, to quinones in the respiratory chain. The immediate electron acceptor for the enzyme in this species is believed to be a menaquinone. Couples the redox reaction to proton translocation (for every two electrons transferred, four hydrogen ions are translocated across the cytoplasmic membrane), and thus conserves the redox energy in a proton gradient.</text>
</comment>
<dbReference type="SUPFAM" id="SSF56762">
    <property type="entry name" value="HydB/Nqo4-like"/>
    <property type="match status" value="1"/>
</dbReference>
<feature type="domain" description="NADH-quinone oxidoreductase subunit D" evidence="8">
    <location>
        <begin position="131"/>
        <end position="302"/>
    </location>
</feature>
<dbReference type="RefSeq" id="WP_197005901.1">
    <property type="nucleotide sequence ID" value="NZ_BONS01000012.1"/>
</dbReference>
<evidence type="ECO:0000256" key="1">
    <source>
        <dbReference type="ARBA" id="ARBA00005769"/>
    </source>
</evidence>
<keyword evidence="6" id="KW-0472">Membrane</keyword>
<dbReference type="HAMAP" id="MF_01358">
    <property type="entry name" value="NDH1_NuoD"/>
    <property type="match status" value="1"/>
</dbReference>
<evidence type="ECO:0000256" key="3">
    <source>
        <dbReference type="ARBA" id="ARBA00022719"/>
    </source>
</evidence>
<comment type="subunit">
    <text evidence="6">NDH-1 is composed of 14 different subunits. Subunits NuoB, C, D, E, F, and G constitute the peripheral sector of the complex.</text>
</comment>
<gene>
    <name evidence="6" type="primary">nuoD</name>
    <name evidence="9" type="ORF">IW245_005416</name>
</gene>